<feature type="compositionally biased region" description="Basic residues" evidence="6">
    <location>
        <begin position="1"/>
        <end position="14"/>
    </location>
</feature>
<evidence type="ECO:0000256" key="3">
    <source>
        <dbReference type="ARBA" id="ARBA00008479"/>
    </source>
</evidence>
<comment type="function">
    <text evidence="1">Involved in the biogenesis of the 60S ribosomal subunit.</text>
</comment>
<dbReference type="AlphaFoldDB" id="A0AA38H243"/>
<dbReference type="GO" id="GO:0042273">
    <property type="term" value="P:ribosomal large subunit biogenesis"/>
    <property type="evidence" value="ECO:0007669"/>
    <property type="project" value="TreeGrafter"/>
</dbReference>
<feature type="compositionally biased region" description="Basic residues" evidence="6">
    <location>
        <begin position="22"/>
        <end position="32"/>
    </location>
</feature>
<keyword evidence="5" id="KW-0539">Nucleus</keyword>
<accession>A0AA38H243</accession>
<feature type="region of interest" description="Disordered" evidence="6">
    <location>
        <begin position="140"/>
        <end position="165"/>
    </location>
</feature>
<gene>
    <name evidence="7" type="ORF">MKK02DRAFT_29183</name>
</gene>
<feature type="compositionally biased region" description="Acidic residues" evidence="6">
    <location>
        <begin position="148"/>
        <end position="158"/>
    </location>
</feature>
<dbReference type="EMBL" id="JAKWFO010000011">
    <property type="protein sequence ID" value="KAI9633332.1"/>
    <property type="molecule type" value="Genomic_DNA"/>
</dbReference>
<dbReference type="Proteomes" id="UP001164286">
    <property type="component" value="Unassembled WGS sequence"/>
</dbReference>
<sequence length="240" mass="26512">MANPRQRSKSKSHKSNQPSLNQKRRLHQKLRRKPDMNGPGVLQESWDKKKTVFQNYAALGLLPNIPLPPRSSSRSYKASLPFLPPHLRPTTGAGAGSAFADEPETSASAAPPKSRAGYGRIVRDEEGNVIDIIIDQEPEHEVQPEGETGMEVEDEEEGGERRVEGKTDVVRSLEALAATSAPVIRHPSTSEHVWLGQLVQKYGDDSDAMARDLKLNVWQKTAGEIRRMIKKAGGAERLRA</sequence>
<evidence type="ECO:0000256" key="1">
    <source>
        <dbReference type="ARBA" id="ARBA00002889"/>
    </source>
</evidence>
<evidence type="ECO:0000313" key="7">
    <source>
        <dbReference type="EMBL" id="KAI9633332.1"/>
    </source>
</evidence>
<dbReference type="InterPro" id="IPR019002">
    <property type="entry name" value="Ribosome_biogenesis_Nop16"/>
</dbReference>
<reference evidence="7" key="1">
    <citation type="journal article" date="2022" name="G3 (Bethesda)">
        <title>High quality genome of the basidiomycete yeast Dioszegia hungarica PDD-24b-2 isolated from cloud water.</title>
        <authorList>
            <person name="Jarrige D."/>
            <person name="Haridas S."/>
            <person name="Bleykasten-Grosshans C."/>
            <person name="Joly M."/>
            <person name="Nadalig T."/>
            <person name="Sancelme M."/>
            <person name="Vuilleumier S."/>
            <person name="Grigoriev I.V."/>
            <person name="Amato P."/>
            <person name="Bringel F."/>
        </authorList>
    </citation>
    <scope>NUCLEOTIDE SEQUENCE</scope>
    <source>
        <strain evidence="7">PDD-24b-2</strain>
    </source>
</reference>
<proteinExistence type="inferred from homology"/>
<comment type="subcellular location">
    <subcellularLocation>
        <location evidence="2">Nucleus</location>
        <location evidence="2">Nucleolus</location>
    </subcellularLocation>
</comment>
<name>A0AA38H243_9TREE</name>
<comment type="caution">
    <text evidence="7">The sequence shown here is derived from an EMBL/GenBank/DDBJ whole genome shotgun (WGS) entry which is preliminary data.</text>
</comment>
<feature type="region of interest" description="Disordered" evidence="6">
    <location>
        <begin position="62"/>
        <end position="115"/>
    </location>
</feature>
<feature type="region of interest" description="Disordered" evidence="6">
    <location>
        <begin position="1"/>
        <end position="47"/>
    </location>
</feature>
<dbReference type="GeneID" id="77726943"/>
<dbReference type="Pfam" id="PF09420">
    <property type="entry name" value="Nop16"/>
    <property type="match status" value="1"/>
</dbReference>
<comment type="similarity">
    <text evidence="3">Belongs to the NOP16 family.</text>
</comment>
<dbReference type="RefSeq" id="XP_052943109.1">
    <property type="nucleotide sequence ID" value="XM_053087738.1"/>
</dbReference>
<evidence type="ECO:0000313" key="8">
    <source>
        <dbReference type="Proteomes" id="UP001164286"/>
    </source>
</evidence>
<evidence type="ECO:0000256" key="2">
    <source>
        <dbReference type="ARBA" id="ARBA00004604"/>
    </source>
</evidence>
<dbReference type="GO" id="GO:0005730">
    <property type="term" value="C:nucleolus"/>
    <property type="evidence" value="ECO:0007669"/>
    <property type="project" value="UniProtKB-SubCell"/>
</dbReference>
<evidence type="ECO:0000256" key="4">
    <source>
        <dbReference type="ARBA" id="ARBA00015522"/>
    </source>
</evidence>
<evidence type="ECO:0000256" key="6">
    <source>
        <dbReference type="SAM" id="MobiDB-lite"/>
    </source>
</evidence>
<organism evidence="7 8">
    <name type="scientific">Dioszegia hungarica</name>
    <dbReference type="NCBI Taxonomy" id="4972"/>
    <lineage>
        <taxon>Eukaryota</taxon>
        <taxon>Fungi</taxon>
        <taxon>Dikarya</taxon>
        <taxon>Basidiomycota</taxon>
        <taxon>Agaricomycotina</taxon>
        <taxon>Tremellomycetes</taxon>
        <taxon>Tremellales</taxon>
        <taxon>Bulleribasidiaceae</taxon>
        <taxon>Dioszegia</taxon>
    </lineage>
</organism>
<dbReference type="PANTHER" id="PTHR13243:SF1">
    <property type="entry name" value="NUCLEOLAR PROTEIN 16"/>
    <property type="match status" value="1"/>
</dbReference>
<keyword evidence="8" id="KW-1185">Reference proteome</keyword>
<evidence type="ECO:0000256" key="5">
    <source>
        <dbReference type="ARBA" id="ARBA00023242"/>
    </source>
</evidence>
<dbReference type="PANTHER" id="PTHR13243">
    <property type="entry name" value="HSPC111 PROTEIN-RELATED"/>
    <property type="match status" value="1"/>
</dbReference>
<protein>
    <recommendedName>
        <fullName evidence="4">Nucleolar protein 16</fullName>
    </recommendedName>
</protein>